<comment type="similarity">
    <text evidence="3 11">Belongs to the glycosyl hydrolase 10 (cellulase F) family.</text>
</comment>
<accession>A0ABR8MUC1</accession>
<dbReference type="InterPro" id="IPR031158">
    <property type="entry name" value="GH10_AS"/>
</dbReference>
<dbReference type="NCBIfam" id="NF047446">
    <property type="entry name" value="barrel_OmpL47"/>
    <property type="match status" value="1"/>
</dbReference>
<dbReference type="RefSeq" id="WP_191202912.1">
    <property type="nucleotide sequence ID" value="NZ_JACXZA010000002.1"/>
</dbReference>
<evidence type="ECO:0000256" key="3">
    <source>
        <dbReference type="ARBA" id="ARBA00007495"/>
    </source>
</evidence>
<dbReference type="Gene3D" id="3.20.20.80">
    <property type="entry name" value="Glycosidases"/>
    <property type="match status" value="1"/>
</dbReference>
<dbReference type="PANTHER" id="PTHR31490">
    <property type="entry name" value="GLYCOSYL HYDROLASE"/>
    <property type="match status" value="1"/>
</dbReference>
<proteinExistence type="inferred from homology"/>
<dbReference type="Proteomes" id="UP000609346">
    <property type="component" value="Unassembled WGS sequence"/>
</dbReference>
<dbReference type="PROSITE" id="PS00591">
    <property type="entry name" value="GH10_1"/>
    <property type="match status" value="1"/>
</dbReference>
<comment type="catalytic activity">
    <reaction evidence="1 11">
        <text>Endohydrolysis of (1-&gt;4)-beta-D-xylosidic linkages in xylans.</text>
        <dbReference type="EC" id="3.2.1.8"/>
    </reaction>
</comment>
<comment type="pathway">
    <text evidence="2">Glycan degradation; xylan degradation.</text>
</comment>
<dbReference type="InterPro" id="IPR008979">
    <property type="entry name" value="Galactose-bd-like_sf"/>
</dbReference>
<evidence type="ECO:0000313" key="14">
    <source>
        <dbReference type="Proteomes" id="UP000609346"/>
    </source>
</evidence>
<dbReference type="SUPFAM" id="SSF49785">
    <property type="entry name" value="Galactose-binding domain-like"/>
    <property type="match status" value="1"/>
</dbReference>
<dbReference type="PROSITE" id="PS51760">
    <property type="entry name" value="GH10_2"/>
    <property type="match status" value="1"/>
</dbReference>
<evidence type="ECO:0000256" key="2">
    <source>
        <dbReference type="ARBA" id="ARBA00004851"/>
    </source>
</evidence>
<evidence type="ECO:0000256" key="7">
    <source>
        <dbReference type="ARBA" id="ARBA00023277"/>
    </source>
</evidence>
<dbReference type="SUPFAM" id="SSF49344">
    <property type="entry name" value="CBD9-like"/>
    <property type="match status" value="1"/>
</dbReference>
<dbReference type="InterPro" id="IPR058094">
    <property type="entry name" value="Ig-like_OmpL47-like"/>
</dbReference>
<evidence type="ECO:0000256" key="10">
    <source>
        <dbReference type="PROSITE-ProRule" id="PRU10061"/>
    </source>
</evidence>
<name>A0ABR8MUC1_9BACL</name>
<protein>
    <recommendedName>
        <fullName evidence="11">Beta-xylanase</fullName>
        <ecNumber evidence="11">3.2.1.8</ecNumber>
    </recommendedName>
</protein>
<feature type="domain" description="GH10" evidence="12">
    <location>
        <begin position="199"/>
        <end position="555"/>
    </location>
</feature>
<dbReference type="Pfam" id="PF00331">
    <property type="entry name" value="Glyco_hydro_10"/>
    <property type="match status" value="1"/>
</dbReference>
<keyword evidence="5" id="KW-0732">Signal</keyword>
<dbReference type="Gene3D" id="2.60.40.1190">
    <property type="match status" value="1"/>
</dbReference>
<dbReference type="EMBL" id="JACXZA010000002">
    <property type="protein sequence ID" value="MBD3918592.1"/>
    <property type="molecule type" value="Genomic_DNA"/>
</dbReference>
<dbReference type="PANTHER" id="PTHR31490:SF88">
    <property type="entry name" value="BETA-XYLANASE"/>
    <property type="match status" value="1"/>
</dbReference>
<evidence type="ECO:0000256" key="6">
    <source>
        <dbReference type="ARBA" id="ARBA00022801"/>
    </source>
</evidence>
<evidence type="ECO:0000256" key="5">
    <source>
        <dbReference type="ARBA" id="ARBA00022729"/>
    </source>
</evidence>
<keyword evidence="6 11" id="KW-0378">Hydrolase</keyword>
<dbReference type="PRINTS" id="PR00134">
    <property type="entry name" value="GLHYDRLASE10"/>
</dbReference>
<dbReference type="Gene3D" id="2.60.120.260">
    <property type="entry name" value="Galactose-binding domain-like"/>
    <property type="match status" value="1"/>
</dbReference>
<comment type="caution">
    <text evidence="13">The sequence shown here is derived from an EMBL/GenBank/DDBJ whole genome shotgun (WGS) entry which is preliminary data.</text>
</comment>
<dbReference type="SUPFAM" id="SSF51445">
    <property type="entry name" value="(Trans)glycosidases"/>
    <property type="match status" value="1"/>
</dbReference>
<keyword evidence="14" id="KW-1185">Reference proteome</keyword>
<evidence type="ECO:0000256" key="9">
    <source>
        <dbReference type="ARBA" id="ARBA00023326"/>
    </source>
</evidence>
<reference evidence="13 14" key="1">
    <citation type="submission" date="2020-09" db="EMBL/GenBank/DDBJ databases">
        <title>Paenibacillus sp. strain PR3 16S rRNA gene Genome sequencing and assembly.</title>
        <authorList>
            <person name="Kim J."/>
        </authorList>
    </citation>
    <scope>NUCLEOTIDE SEQUENCE [LARGE SCALE GENOMIC DNA]</scope>
    <source>
        <strain evidence="13 14">PR3</strain>
    </source>
</reference>
<evidence type="ECO:0000256" key="8">
    <source>
        <dbReference type="ARBA" id="ARBA00023295"/>
    </source>
</evidence>
<dbReference type="Gene3D" id="3.30.1920.20">
    <property type="match status" value="1"/>
</dbReference>
<evidence type="ECO:0000256" key="4">
    <source>
        <dbReference type="ARBA" id="ARBA00022651"/>
    </source>
</evidence>
<evidence type="ECO:0000256" key="11">
    <source>
        <dbReference type="RuleBase" id="RU361174"/>
    </source>
</evidence>
<keyword evidence="7 11" id="KW-0119">Carbohydrate metabolism</keyword>
<sequence length="1021" mass="108410">MNKRIKQILVLAFAVALCLQQYGIVQKASAAGANGYFLKVQTTGGNQWDGAHIDTGASGLNLVAGTAYTFSYDLYTPDKDVAGIVLQTSGNYNWIKNTGALSAASPAWTSYTATYTYVAASGGQLQFVKTGDSGATDAKNITYYIDNFVVKDATTGNVVYTANFDDQSTDGFVPNGSATLSAVNTTSAGTTTPTLNPDVLSLPSIKNTYPNYLMGSIIGPYYMQNSIMPVIKAQFGVVTSENAMKPASLIGTSASTHNVADLSFNAADTEVQSAINNGLKVHGHTLVWEGQSIPWLNNARISDSDPTPSNPGLTAAGAYANMNDYINAVLKHFDGKFNASTQNIISWDVVNEAFSGNVRDSSLSRTDWHSYLKATPWLKATDDNYVEQAFKYARAAEPDYNVLLYYNDYSMDDQNKAAAVRDMVKDINSRWAVDHPGKQLIQGVGMQEHNGLGTNPNNTRKSIQMFKDIGVKVSISELDISAGTGGTQTPDQKTAQAAQYARLMQVYTDPAFKDTVQRITFWGLTDTNSWLSSGSPLLFDGKLYPKDAFYAVIDPAGYLANYKGPAKPAGKTATAAKGTPTIDGNKDDIWNTASPIDINVTQTGITKADTHMPAATARMLWDNGNLYVFAQVTKDPSEPLDKGNANPWEQDSLEVYVDLTNGSSAMYSNASGHYRVRYDGFATVDAGMTDNQGVATKMTSATTYDETTNSYTVEMKIPFIQITPAIGTQIGFDAQVNDAKAGARIGAFAWNDATGTAYQDLFKIGTLQLVAGDTVPPVTTDNAPTGWQTHPVNVILQATDEGSGVASTSYSLDGGAYVTGNSVSITSEGIHTLGYYSVDGAGNKEADKEKIIQIDLTAPAITVPDITKVLISDALNYPIAVSDATSGVDSTSVTLDGIPVSNTIQTAPLSLSLGVHSIVVTASDKAGNSVTVTRQITVYMDIAHLDSLIQSGSDNGFITKPGLVNSLLAKVKQVQAAGADAKQVGNALNALSNEVSAQSGKGLNAGYAALVQSILKSLGNK</sequence>
<keyword evidence="8 11" id="KW-0326">Glycosidase</keyword>
<evidence type="ECO:0000259" key="12">
    <source>
        <dbReference type="PROSITE" id="PS51760"/>
    </source>
</evidence>
<dbReference type="InterPro" id="IPR044846">
    <property type="entry name" value="GH10"/>
</dbReference>
<dbReference type="Pfam" id="PF06452">
    <property type="entry name" value="CBM9_1"/>
    <property type="match status" value="1"/>
</dbReference>
<dbReference type="SMART" id="SM00633">
    <property type="entry name" value="Glyco_10"/>
    <property type="match status" value="1"/>
</dbReference>
<keyword evidence="4" id="KW-0858">Xylan degradation</keyword>
<keyword evidence="9 11" id="KW-0624">Polysaccharide degradation</keyword>
<dbReference type="InterPro" id="IPR010502">
    <property type="entry name" value="Carb-bd_dom_fam9"/>
</dbReference>
<dbReference type="InterPro" id="IPR001000">
    <property type="entry name" value="GH10_dom"/>
</dbReference>
<gene>
    <name evidence="13" type="ORF">H8B09_07510</name>
</gene>
<feature type="active site" description="Nucleophile" evidence="10">
    <location>
        <position position="477"/>
    </location>
</feature>
<evidence type="ECO:0000256" key="1">
    <source>
        <dbReference type="ARBA" id="ARBA00000681"/>
    </source>
</evidence>
<organism evidence="13 14">
    <name type="scientific">Paenibacillus terricola</name>
    <dbReference type="NCBI Taxonomy" id="2763503"/>
    <lineage>
        <taxon>Bacteria</taxon>
        <taxon>Bacillati</taxon>
        <taxon>Bacillota</taxon>
        <taxon>Bacilli</taxon>
        <taxon>Bacillales</taxon>
        <taxon>Paenibacillaceae</taxon>
        <taxon>Paenibacillus</taxon>
    </lineage>
</organism>
<dbReference type="EC" id="3.2.1.8" evidence="11"/>
<evidence type="ECO:0000313" key="13">
    <source>
        <dbReference type="EMBL" id="MBD3918592.1"/>
    </source>
</evidence>
<dbReference type="InterPro" id="IPR017853">
    <property type="entry name" value="GH"/>
</dbReference>